<dbReference type="InterPro" id="IPR037923">
    <property type="entry name" value="HTH-like"/>
</dbReference>
<dbReference type="InterPro" id="IPR018062">
    <property type="entry name" value="HTH_AraC-typ_CS"/>
</dbReference>
<dbReference type="Pfam" id="PF02311">
    <property type="entry name" value="AraC_binding"/>
    <property type="match status" value="1"/>
</dbReference>
<evidence type="ECO:0000256" key="3">
    <source>
        <dbReference type="ARBA" id="ARBA00023163"/>
    </source>
</evidence>
<evidence type="ECO:0000256" key="2">
    <source>
        <dbReference type="ARBA" id="ARBA00023125"/>
    </source>
</evidence>
<accession>A0ABW8TNH8</accession>
<reference evidence="5 6" key="1">
    <citation type="submission" date="2024-11" db="EMBL/GenBank/DDBJ databases">
        <authorList>
            <person name="Heng Y.C."/>
            <person name="Lim A.C.H."/>
            <person name="Lee J.K.Y."/>
            <person name="Kittelmann S."/>
        </authorList>
    </citation>
    <scope>NUCLEOTIDE SEQUENCE [LARGE SCALE GENOMIC DNA]</scope>
    <source>
        <strain evidence="5 6">WILCCON 0202</strain>
    </source>
</reference>
<dbReference type="SUPFAM" id="SSF46689">
    <property type="entry name" value="Homeodomain-like"/>
    <property type="match status" value="1"/>
</dbReference>
<proteinExistence type="predicted"/>
<dbReference type="RefSeq" id="WP_406763357.1">
    <property type="nucleotide sequence ID" value="NZ_JBJHZY010000001.1"/>
</dbReference>
<keyword evidence="2" id="KW-0238">DNA-binding</keyword>
<gene>
    <name evidence="5" type="ORF">ACJDUH_01360</name>
</gene>
<dbReference type="InterPro" id="IPR003313">
    <property type="entry name" value="AraC-bd"/>
</dbReference>
<evidence type="ECO:0000313" key="5">
    <source>
        <dbReference type="EMBL" id="MFL0266731.1"/>
    </source>
</evidence>
<dbReference type="PROSITE" id="PS01124">
    <property type="entry name" value="HTH_ARAC_FAMILY_2"/>
    <property type="match status" value="1"/>
</dbReference>
<dbReference type="SUPFAM" id="SSF51215">
    <property type="entry name" value="Regulatory protein AraC"/>
    <property type="match status" value="1"/>
</dbReference>
<evidence type="ECO:0000259" key="4">
    <source>
        <dbReference type="PROSITE" id="PS01124"/>
    </source>
</evidence>
<evidence type="ECO:0000256" key="1">
    <source>
        <dbReference type="ARBA" id="ARBA00023015"/>
    </source>
</evidence>
<evidence type="ECO:0000313" key="6">
    <source>
        <dbReference type="Proteomes" id="UP001623661"/>
    </source>
</evidence>
<dbReference type="InterPro" id="IPR009057">
    <property type="entry name" value="Homeodomain-like_sf"/>
</dbReference>
<dbReference type="Gene3D" id="1.10.10.60">
    <property type="entry name" value="Homeodomain-like"/>
    <property type="match status" value="2"/>
</dbReference>
<keyword evidence="1" id="KW-0805">Transcription regulation</keyword>
<keyword evidence="3" id="KW-0804">Transcription</keyword>
<name>A0ABW8TNH8_9CLOT</name>
<organism evidence="5 6">
    <name type="scientific">Candidatus Clostridium radicumherbarum</name>
    <dbReference type="NCBI Taxonomy" id="3381662"/>
    <lineage>
        <taxon>Bacteria</taxon>
        <taxon>Bacillati</taxon>
        <taxon>Bacillota</taxon>
        <taxon>Clostridia</taxon>
        <taxon>Eubacteriales</taxon>
        <taxon>Clostridiaceae</taxon>
        <taxon>Clostridium</taxon>
    </lineage>
</organism>
<dbReference type="SMART" id="SM00342">
    <property type="entry name" value="HTH_ARAC"/>
    <property type="match status" value="1"/>
</dbReference>
<dbReference type="PANTHER" id="PTHR43280:SF30">
    <property type="entry name" value="MMSAB OPERON REGULATORY PROTEIN"/>
    <property type="match status" value="1"/>
</dbReference>
<sequence length="306" mass="36222">MDLLALDTNIVPKVRLLGRVNYNLPWKHFTRTIDEYILYFIKSGELYIREGNNDYVLKKGDAFLLEPNIEHSGYKEATCHYYYIHFKHNGISKIIDKTYTEISSDLIDKRKLSLTSDIYSEALPTSSIYYLPKHYHYENSSELLSILSEAEYDFYQRYENYKTITSLRFLELLIKICRNYTTTKIEKSEAQFSKSFIKARDIVNFISSSYSKKITTSEIEERFESNYDYLNRVFHKMTGYTIINYLNLVRINKAKELISNSTLKFTEIAYLVGIEDPYYFSKLFKKFTGMSPSKYAKECYDTIKLK</sequence>
<dbReference type="PANTHER" id="PTHR43280">
    <property type="entry name" value="ARAC-FAMILY TRANSCRIPTIONAL REGULATOR"/>
    <property type="match status" value="1"/>
</dbReference>
<protein>
    <submittedName>
        <fullName evidence="5">AraC family transcriptional regulator</fullName>
    </submittedName>
</protein>
<dbReference type="PROSITE" id="PS00041">
    <property type="entry name" value="HTH_ARAC_FAMILY_1"/>
    <property type="match status" value="1"/>
</dbReference>
<comment type="caution">
    <text evidence="5">The sequence shown here is derived from an EMBL/GenBank/DDBJ whole genome shotgun (WGS) entry which is preliminary data.</text>
</comment>
<feature type="domain" description="HTH araC/xylS-type" evidence="4">
    <location>
        <begin position="200"/>
        <end position="298"/>
    </location>
</feature>
<dbReference type="Pfam" id="PF12833">
    <property type="entry name" value="HTH_18"/>
    <property type="match status" value="1"/>
</dbReference>
<keyword evidence="6" id="KW-1185">Reference proteome</keyword>
<dbReference type="Proteomes" id="UP001623661">
    <property type="component" value="Unassembled WGS sequence"/>
</dbReference>
<dbReference type="InterPro" id="IPR018060">
    <property type="entry name" value="HTH_AraC"/>
</dbReference>
<dbReference type="EMBL" id="JBJHZY010000001">
    <property type="protein sequence ID" value="MFL0266731.1"/>
    <property type="molecule type" value="Genomic_DNA"/>
</dbReference>